<dbReference type="AlphaFoldDB" id="X1F354"/>
<reference evidence="1" key="1">
    <citation type="journal article" date="2014" name="Front. Microbiol.">
        <title>High frequency of phylogenetically diverse reductive dehalogenase-homologous genes in deep subseafloor sedimentary metagenomes.</title>
        <authorList>
            <person name="Kawai M."/>
            <person name="Futagami T."/>
            <person name="Toyoda A."/>
            <person name="Takaki Y."/>
            <person name="Nishi S."/>
            <person name="Hori S."/>
            <person name="Arai W."/>
            <person name="Tsubouchi T."/>
            <person name="Morono Y."/>
            <person name="Uchiyama I."/>
            <person name="Ito T."/>
            <person name="Fujiyama A."/>
            <person name="Inagaki F."/>
            <person name="Takami H."/>
        </authorList>
    </citation>
    <scope>NUCLEOTIDE SEQUENCE</scope>
    <source>
        <strain evidence="1">Expedition CK06-06</strain>
    </source>
</reference>
<comment type="caution">
    <text evidence="1">The sequence shown here is derived from an EMBL/GenBank/DDBJ whole genome shotgun (WGS) entry which is preliminary data.</text>
</comment>
<sequence length="156" mass="17369">EFLTAYRLKLTDHIYIGPGIGFLGNLSDQRDVDFGTEGEAGLKPCPSQFFYPLLSLAYLTTYFELDLYVFPWTSGSGMLYVLESLSDYAVDDTVGGLYGISGGGAVTLYFNLRTGLRLSANYFHLWNTDTTLADEGYSAVDKLDFLMVKLGLVFRF</sequence>
<organism evidence="1">
    <name type="scientific">marine sediment metagenome</name>
    <dbReference type="NCBI Taxonomy" id="412755"/>
    <lineage>
        <taxon>unclassified sequences</taxon>
        <taxon>metagenomes</taxon>
        <taxon>ecological metagenomes</taxon>
    </lineage>
</organism>
<proteinExistence type="predicted"/>
<feature type="non-terminal residue" evidence="1">
    <location>
        <position position="1"/>
    </location>
</feature>
<protein>
    <submittedName>
        <fullName evidence="1">Uncharacterized protein</fullName>
    </submittedName>
</protein>
<name>X1F354_9ZZZZ</name>
<accession>X1F354</accession>
<dbReference type="EMBL" id="BARU01003440">
    <property type="protein sequence ID" value="GAH23814.1"/>
    <property type="molecule type" value="Genomic_DNA"/>
</dbReference>
<gene>
    <name evidence="1" type="ORF">S03H2_07446</name>
</gene>
<evidence type="ECO:0000313" key="1">
    <source>
        <dbReference type="EMBL" id="GAH23814.1"/>
    </source>
</evidence>